<feature type="transmembrane region" description="Helical" evidence="1">
    <location>
        <begin position="33"/>
        <end position="52"/>
    </location>
</feature>
<feature type="transmembrane region" description="Helical" evidence="1">
    <location>
        <begin position="339"/>
        <end position="360"/>
    </location>
</feature>
<feature type="transmembrane region" description="Helical" evidence="1">
    <location>
        <begin position="390"/>
        <end position="408"/>
    </location>
</feature>
<feature type="transmembrane region" description="Helical" evidence="1">
    <location>
        <begin position="415"/>
        <end position="434"/>
    </location>
</feature>
<name>A0ABY4N667_9MICO</name>
<keyword evidence="1" id="KW-0472">Membrane</keyword>
<keyword evidence="3" id="KW-1185">Reference proteome</keyword>
<keyword evidence="1" id="KW-1133">Transmembrane helix</keyword>
<feature type="transmembrane region" description="Helical" evidence="1">
    <location>
        <begin position="494"/>
        <end position="513"/>
    </location>
</feature>
<dbReference type="RefSeq" id="WP_249479218.1">
    <property type="nucleotide sequence ID" value="NZ_CP097218.1"/>
</dbReference>
<feature type="transmembrane region" description="Helical" evidence="1">
    <location>
        <begin position="199"/>
        <end position="219"/>
    </location>
</feature>
<evidence type="ECO:0000313" key="3">
    <source>
        <dbReference type="Proteomes" id="UP001055868"/>
    </source>
</evidence>
<accession>A0ABY4N667</accession>
<dbReference type="Proteomes" id="UP001055868">
    <property type="component" value="Chromosome"/>
</dbReference>
<keyword evidence="1" id="KW-0812">Transmembrane</keyword>
<feature type="transmembrane region" description="Helical" evidence="1">
    <location>
        <begin position="6"/>
        <end position="26"/>
    </location>
</feature>
<feature type="transmembrane region" description="Helical" evidence="1">
    <location>
        <begin position="454"/>
        <end position="474"/>
    </location>
</feature>
<feature type="transmembrane region" description="Helical" evidence="1">
    <location>
        <begin position="231"/>
        <end position="253"/>
    </location>
</feature>
<protein>
    <submittedName>
        <fullName evidence="2">DUF3367 domain-containing protein</fullName>
    </submittedName>
</protein>
<evidence type="ECO:0000256" key="1">
    <source>
        <dbReference type="SAM" id="Phobius"/>
    </source>
</evidence>
<proteinExistence type="predicted"/>
<feature type="transmembrane region" description="Helical" evidence="1">
    <location>
        <begin position="108"/>
        <end position="131"/>
    </location>
</feature>
<sequence length="660" mass="69726">MTWDWLLPAVGAWALLCAPGALLLVAGGARIGWRWGAAPAITVLLAVVLGALDHLLGLPWTPAAAGVQLLVVLALVLGARLLIRRARGGRRRADGGRVGPSSRRRPRALVLAIAPGAVALALGLLTAGSAARHMGGIDTLNGSYDASFHIAAIAFVRADRDAFLFTALQGIYHETTFYPAGWDVLAALLPGDAITAANAMALAMVAAIPGALGAMVALLQGGRGTLREVRVLPMLAALCAPMFLSLPVMILVMGLWPSALGSLCLPPALGALWAIHRAVRSGERRAAELWPCALLLVGAVAAHPSTLFSLAVALLAGILAQGVLDVVRARTRRRGVLELTAIAIVLLAYGITSHLLLASMDLTTARPWPWTAFLASLVTDRPRVSALGSFQWPILAVWALALLGAVQAVRERRRLGATAIVLLALALGLSILTNLDSIWARTWVNPWYGARERIAPLLMCALVALAAIGLDALWTRDMDAAGEGRRSPRGTSALAVLALVSLVAAVLPGRLPFAGSLAYTDYGVQIASYATPEERDFIERSAAALPEDAVVIGNPRDGEGLYWSLGGVETVFPTLAEPQSLDSRRVARYAFKADRDPKVCTSLHKVGPTHLYVDTSPDSGEAIAPEASVLWEGLAKIPRSKLRLVDREGPYALYEIEPLC</sequence>
<evidence type="ECO:0000313" key="2">
    <source>
        <dbReference type="EMBL" id="UQN30045.1"/>
    </source>
</evidence>
<feature type="transmembrane region" description="Helical" evidence="1">
    <location>
        <begin position="308"/>
        <end position="327"/>
    </location>
</feature>
<dbReference type="EMBL" id="CP097218">
    <property type="protein sequence ID" value="UQN30045.1"/>
    <property type="molecule type" value="Genomic_DNA"/>
</dbReference>
<reference evidence="2" key="1">
    <citation type="submission" date="2022-05" db="EMBL/GenBank/DDBJ databases">
        <title>Genomic analysis of Brachybacterium sp. CBA3104.</title>
        <authorList>
            <person name="Roh S.W."/>
            <person name="Kim Y.B."/>
            <person name="Kim Y."/>
        </authorList>
    </citation>
    <scope>NUCLEOTIDE SEQUENCE</scope>
    <source>
        <strain evidence="2">CBA3104</strain>
    </source>
</reference>
<gene>
    <name evidence="2" type="ORF">M4486_01475</name>
</gene>
<dbReference type="Pfam" id="PF20176">
    <property type="entry name" value="DUF6541"/>
    <property type="match status" value="1"/>
</dbReference>
<organism evidence="2 3">
    <name type="scientific">Brachybacterium kimchii</name>
    <dbReference type="NCBI Taxonomy" id="2942909"/>
    <lineage>
        <taxon>Bacteria</taxon>
        <taxon>Bacillati</taxon>
        <taxon>Actinomycetota</taxon>
        <taxon>Actinomycetes</taxon>
        <taxon>Micrococcales</taxon>
        <taxon>Dermabacteraceae</taxon>
        <taxon>Brachybacterium</taxon>
    </lineage>
</organism>
<feature type="transmembrane region" description="Helical" evidence="1">
    <location>
        <begin position="64"/>
        <end position="83"/>
    </location>
</feature>
<dbReference type="InterPro" id="IPR046671">
    <property type="entry name" value="DUF6541"/>
</dbReference>